<dbReference type="Gene3D" id="1.10.10.60">
    <property type="entry name" value="Homeodomain-like"/>
    <property type="match status" value="1"/>
</dbReference>
<dbReference type="AlphaFoldDB" id="A0A5K8AK55"/>
<dbReference type="InterPro" id="IPR035965">
    <property type="entry name" value="PAS-like_dom_sf"/>
</dbReference>
<evidence type="ECO:0000259" key="7">
    <source>
        <dbReference type="PROSITE" id="PS50045"/>
    </source>
</evidence>
<dbReference type="InterPro" id="IPR013655">
    <property type="entry name" value="PAS_fold_3"/>
</dbReference>
<evidence type="ECO:0000313" key="9">
    <source>
        <dbReference type="EMBL" id="BBO93103.1"/>
    </source>
</evidence>
<dbReference type="Gene3D" id="3.40.50.300">
    <property type="entry name" value="P-loop containing nucleotide triphosphate hydrolases"/>
    <property type="match status" value="1"/>
</dbReference>
<dbReference type="InterPro" id="IPR025943">
    <property type="entry name" value="Sigma_54_int_dom_ATP-bd_2"/>
</dbReference>
<dbReference type="InterPro" id="IPR002078">
    <property type="entry name" value="Sigma_54_int"/>
</dbReference>
<proteinExistence type="predicted"/>
<dbReference type="InterPro" id="IPR002197">
    <property type="entry name" value="HTH_Fis"/>
</dbReference>
<keyword evidence="1" id="KW-0547">Nucleotide-binding</keyword>
<dbReference type="InterPro" id="IPR003593">
    <property type="entry name" value="AAA+_ATPase"/>
</dbReference>
<accession>A0A5K8AK55</accession>
<dbReference type="PRINTS" id="PR01590">
    <property type="entry name" value="HTHFIS"/>
</dbReference>
<dbReference type="PROSITE" id="PS00676">
    <property type="entry name" value="SIGMA54_INTERACT_2"/>
    <property type="match status" value="1"/>
</dbReference>
<feature type="domain" description="PAS" evidence="8">
    <location>
        <begin position="151"/>
        <end position="226"/>
    </location>
</feature>
<dbReference type="FunFam" id="3.40.50.300:FF:000006">
    <property type="entry name" value="DNA-binding transcriptional regulator NtrC"/>
    <property type="match status" value="1"/>
</dbReference>
<sequence>MESSDMNGTKTSRGPARSDGKASSRPKNRTFRSVFENTGTGTILIEADMTVAMANACFECLSGITRERIEGRMKLIDFIHPEDQARVEGFHAGRRQGHSVPSDYGCRLITSHNGERHMAVRAQLIAGTTRSVVSFMDITDLVQSKEALERSKKWLVRLMNNLPGMVYRYSIDAGYRFQFASQGGYGLTGYRPGQLTGDRGPTYIDLIHPDDRREVLASVETALDRETPFQLTYRIQTVSDGEKWVWDQGAGVRSPEGGVFVEGFITDFTLFKQMEDEFLRREARLKNENEQLWSSAAGVYGFGDLVGKSDAMRQVYGMIAKAAEMDTAVILYGESGTGKELAARRIHAMSSRRSHRFVAVNCGAIPESIFESEFFGYKKGAFSGAIKDSEGLLDTADGGTLFLDEVGEISLAGQVKLLRVIDQLGYTPVGGRREKHPNLRIIAATNKDLKQLVKNGDMREDFFFRIHIFPIHMPPLRSRKEDLPLLIDRVIETCPHDTVPPPAGSVLRQLMAYDWPGNVRELKNTIQRYLLTGRIDFFTTEPAAATTPPPDANAPPMPLKMKMREYESEYIRQVLDKHHWNRSKVAKMLGIDRKTLLRKIRDFNID</sequence>
<dbReference type="InterPro" id="IPR013767">
    <property type="entry name" value="PAS_fold"/>
</dbReference>
<evidence type="ECO:0000259" key="8">
    <source>
        <dbReference type="PROSITE" id="PS50112"/>
    </source>
</evidence>
<protein>
    <recommendedName>
        <fullName evidence="11">Sigma-54-dependent Fis family transcriptional regulator</fullName>
    </recommendedName>
</protein>
<dbReference type="SUPFAM" id="SSF52540">
    <property type="entry name" value="P-loop containing nucleoside triphosphate hydrolases"/>
    <property type="match status" value="1"/>
</dbReference>
<feature type="domain" description="PAS" evidence="8">
    <location>
        <begin position="27"/>
        <end position="88"/>
    </location>
</feature>
<dbReference type="RefSeq" id="WP_155313753.1">
    <property type="nucleotide sequence ID" value="NZ_AP021879.1"/>
</dbReference>
<keyword evidence="4" id="KW-0238">DNA-binding</keyword>
<dbReference type="Pfam" id="PF25601">
    <property type="entry name" value="AAA_lid_14"/>
    <property type="match status" value="1"/>
</dbReference>
<dbReference type="Pfam" id="PF02954">
    <property type="entry name" value="HTH_8"/>
    <property type="match status" value="1"/>
</dbReference>
<reference evidence="9 10" key="1">
    <citation type="submission" date="2019-11" db="EMBL/GenBank/DDBJ databases">
        <title>Comparative genomics of hydrocarbon-degrading Desulfosarcina strains.</title>
        <authorList>
            <person name="Watanabe M."/>
            <person name="Kojima H."/>
            <person name="Fukui M."/>
        </authorList>
    </citation>
    <scope>NUCLEOTIDE SEQUENCE [LARGE SCALE GENOMIC DNA]</scope>
    <source>
        <strain evidence="10">oXyS1</strain>
    </source>
</reference>
<keyword evidence="3" id="KW-0805">Transcription regulation</keyword>
<keyword evidence="10" id="KW-1185">Reference proteome</keyword>
<organism evidence="9 10">
    <name type="scientific">Desulfosarcina ovata subsp. ovata</name>
    <dbReference type="NCBI Taxonomy" id="2752305"/>
    <lineage>
        <taxon>Bacteria</taxon>
        <taxon>Pseudomonadati</taxon>
        <taxon>Thermodesulfobacteriota</taxon>
        <taxon>Desulfobacteria</taxon>
        <taxon>Desulfobacterales</taxon>
        <taxon>Desulfosarcinaceae</taxon>
        <taxon>Desulfosarcina</taxon>
    </lineage>
</organism>
<evidence type="ECO:0000256" key="3">
    <source>
        <dbReference type="ARBA" id="ARBA00023015"/>
    </source>
</evidence>
<dbReference type="GO" id="GO:0043565">
    <property type="term" value="F:sequence-specific DNA binding"/>
    <property type="evidence" value="ECO:0007669"/>
    <property type="project" value="InterPro"/>
</dbReference>
<dbReference type="Proteomes" id="UP000422108">
    <property type="component" value="Chromosome"/>
</dbReference>
<feature type="domain" description="Sigma-54 factor interaction" evidence="7">
    <location>
        <begin position="305"/>
        <end position="531"/>
    </location>
</feature>
<dbReference type="GO" id="GO:0006355">
    <property type="term" value="P:regulation of DNA-templated transcription"/>
    <property type="evidence" value="ECO:0007669"/>
    <property type="project" value="InterPro"/>
</dbReference>
<dbReference type="SUPFAM" id="SSF55785">
    <property type="entry name" value="PYP-like sensor domain (PAS domain)"/>
    <property type="match status" value="2"/>
</dbReference>
<dbReference type="InterPro" id="IPR000014">
    <property type="entry name" value="PAS"/>
</dbReference>
<dbReference type="CDD" id="cd00130">
    <property type="entry name" value="PAS"/>
    <property type="match status" value="2"/>
</dbReference>
<keyword evidence="5" id="KW-0804">Transcription</keyword>
<dbReference type="SUPFAM" id="SSF46689">
    <property type="entry name" value="Homeodomain-like"/>
    <property type="match status" value="1"/>
</dbReference>
<dbReference type="PANTHER" id="PTHR32071">
    <property type="entry name" value="TRANSCRIPTIONAL REGULATORY PROTEIN"/>
    <property type="match status" value="1"/>
</dbReference>
<dbReference type="Gene3D" id="1.10.8.60">
    <property type="match status" value="1"/>
</dbReference>
<dbReference type="Pfam" id="PF00989">
    <property type="entry name" value="PAS"/>
    <property type="match status" value="1"/>
</dbReference>
<dbReference type="InterPro" id="IPR009057">
    <property type="entry name" value="Homeodomain-like_sf"/>
</dbReference>
<dbReference type="Gene3D" id="3.30.450.20">
    <property type="entry name" value="PAS domain"/>
    <property type="match status" value="2"/>
</dbReference>
<name>A0A5K8AK55_9BACT</name>
<dbReference type="SMART" id="SM00091">
    <property type="entry name" value="PAS"/>
    <property type="match status" value="2"/>
</dbReference>
<dbReference type="InterPro" id="IPR058031">
    <property type="entry name" value="AAA_lid_NorR"/>
</dbReference>
<dbReference type="PROSITE" id="PS00688">
    <property type="entry name" value="SIGMA54_INTERACT_3"/>
    <property type="match status" value="1"/>
</dbReference>
<evidence type="ECO:0000313" key="10">
    <source>
        <dbReference type="Proteomes" id="UP000422108"/>
    </source>
</evidence>
<evidence type="ECO:0000256" key="1">
    <source>
        <dbReference type="ARBA" id="ARBA00022741"/>
    </source>
</evidence>
<dbReference type="Pfam" id="PF08447">
    <property type="entry name" value="PAS_3"/>
    <property type="match status" value="1"/>
</dbReference>
<dbReference type="PROSITE" id="PS50112">
    <property type="entry name" value="PAS"/>
    <property type="match status" value="2"/>
</dbReference>
<dbReference type="Pfam" id="PF00158">
    <property type="entry name" value="Sigma54_activat"/>
    <property type="match status" value="1"/>
</dbReference>
<evidence type="ECO:0000256" key="2">
    <source>
        <dbReference type="ARBA" id="ARBA00022840"/>
    </source>
</evidence>
<dbReference type="InterPro" id="IPR027417">
    <property type="entry name" value="P-loop_NTPase"/>
</dbReference>
<keyword evidence="2" id="KW-0067">ATP-binding</keyword>
<gene>
    <name evidence="9" type="ORF">DSCOOX_62830</name>
</gene>
<evidence type="ECO:0000256" key="5">
    <source>
        <dbReference type="ARBA" id="ARBA00023163"/>
    </source>
</evidence>
<dbReference type="NCBIfam" id="TIGR00229">
    <property type="entry name" value="sensory_box"/>
    <property type="match status" value="1"/>
</dbReference>
<dbReference type="CDD" id="cd00009">
    <property type="entry name" value="AAA"/>
    <property type="match status" value="1"/>
</dbReference>
<dbReference type="PROSITE" id="PS50045">
    <property type="entry name" value="SIGMA54_INTERACT_4"/>
    <property type="match status" value="1"/>
</dbReference>
<evidence type="ECO:0000256" key="6">
    <source>
        <dbReference type="SAM" id="MobiDB-lite"/>
    </source>
</evidence>
<dbReference type="SMART" id="SM00382">
    <property type="entry name" value="AAA"/>
    <property type="match status" value="1"/>
</dbReference>
<dbReference type="EMBL" id="AP021879">
    <property type="protein sequence ID" value="BBO93103.1"/>
    <property type="molecule type" value="Genomic_DNA"/>
</dbReference>
<dbReference type="GO" id="GO:0005524">
    <property type="term" value="F:ATP binding"/>
    <property type="evidence" value="ECO:0007669"/>
    <property type="project" value="UniProtKB-KW"/>
</dbReference>
<evidence type="ECO:0000256" key="4">
    <source>
        <dbReference type="ARBA" id="ARBA00023125"/>
    </source>
</evidence>
<evidence type="ECO:0008006" key="11">
    <source>
        <dbReference type="Google" id="ProtNLM"/>
    </source>
</evidence>
<feature type="region of interest" description="Disordered" evidence="6">
    <location>
        <begin position="1"/>
        <end position="30"/>
    </location>
</feature>
<dbReference type="InterPro" id="IPR025944">
    <property type="entry name" value="Sigma_54_int_dom_CS"/>
</dbReference>
<feature type="compositionally biased region" description="Polar residues" evidence="6">
    <location>
        <begin position="1"/>
        <end position="12"/>
    </location>
</feature>